<accession>F7ABZ0</accession>
<reference evidence="2" key="2">
    <citation type="submission" date="2025-08" db="UniProtKB">
        <authorList>
            <consortium name="Ensembl"/>
        </authorList>
    </citation>
    <scope>IDENTIFICATION</scope>
</reference>
<feature type="region of interest" description="Disordered" evidence="1">
    <location>
        <begin position="1"/>
        <end position="43"/>
    </location>
</feature>
<evidence type="ECO:0000256" key="1">
    <source>
        <dbReference type="SAM" id="MobiDB-lite"/>
    </source>
</evidence>
<dbReference type="InParanoid" id="F7ABZ0"/>
<dbReference type="GeneID" id="100179575"/>
<dbReference type="Proteomes" id="UP000008144">
    <property type="component" value="Unassembled WGS sequence"/>
</dbReference>
<gene>
    <name evidence="2" type="primary">LOC100179575</name>
</gene>
<dbReference type="KEGG" id="cin:100179575"/>
<sequence>MKFPLIETPEMNDSNVRSNSGTPTRNGRQSSLGGANGRRGKGESIAQAVAAMTSSSEKLDSPNRYATMRKVAEEQRRRVRENRERQIEEDRLAIATRRQEEQKAQIRSVLDGLLVDVRKDILLLLQERINSERKDIKAEMKSDLQRAETGLVEEVEKRVTNGEPFDVRVARVQKEFEASFNKILNTELSRVQREILSDIDGKIDSEKRKWEESFKREADRRIRAAEDAIRTDFRVGLEDSQKQCGDILSSMQERTGSLEQKLVAKMAAVEAVASAKIAESERTTRQMIGQKMDERDSNLKQEFKEESEVLRQDISQMKVEVTTLQSKCCVIL</sequence>
<dbReference type="RefSeq" id="XP_002127215.1">
    <property type="nucleotide sequence ID" value="XM_002127179.4"/>
</dbReference>
<dbReference type="GeneTree" id="ENSGT00390000013623"/>
<protein>
    <submittedName>
        <fullName evidence="2">Trichohyalin-like</fullName>
    </submittedName>
</protein>
<feature type="compositionally biased region" description="Polar residues" evidence="1">
    <location>
        <begin position="11"/>
        <end position="33"/>
    </location>
</feature>
<name>F7ABZ0_CIOIN</name>
<dbReference type="OMA" id="PNRYATM"/>
<keyword evidence="3" id="KW-1185">Reference proteome</keyword>
<dbReference type="HOGENOM" id="CLU_847190_0_0_1"/>
<dbReference type="AlphaFoldDB" id="F7ABZ0"/>
<reference evidence="3" key="1">
    <citation type="journal article" date="2002" name="Science">
        <title>The draft genome of Ciona intestinalis: insights into chordate and vertebrate origins.</title>
        <authorList>
            <person name="Dehal P."/>
            <person name="Satou Y."/>
            <person name="Campbell R.K."/>
            <person name="Chapman J."/>
            <person name="Degnan B."/>
            <person name="De Tomaso A."/>
            <person name="Davidson B."/>
            <person name="Di Gregorio A."/>
            <person name="Gelpke M."/>
            <person name="Goodstein D.M."/>
            <person name="Harafuji N."/>
            <person name="Hastings K.E."/>
            <person name="Ho I."/>
            <person name="Hotta K."/>
            <person name="Huang W."/>
            <person name="Kawashima T."/>
            <person name="Lemaire P."/>
            <person name="Martinez D."/>
            <person name="Meinertzhagen I.A."/>
            <person name="Necula S."/>
            <person name="Nonaka M."/>
            <person name="Putnam N."/>
            <person name="Rash S."/>
            <person name="Saiga H."/>
            <person name="Satake M."/>
            <person name="Terry A."/>
            <person name="Yamada L."/>
            <person name="Wang H.G."/>
            <person name="Awazu S."/>
            <person name="Azumi K."/>
            <person name="Boore J."/>
            <person name="Branno M."/>
            <person name="Chin-Bow S."/>
            <person name="DeSantis R."/>
            <person name="Doyle S."/>
            <person name="Francino P."/>
            <person name="Keys D.N."/>
            <person name="Haga S."/>
            <person name="Hayashi H."/>
            <person name="Hino K."/>
            <person name="Imai K.S."/>
            <person name="Inaba K."/>
            <person name="Kano S."/>
            <person name="Kobayashi K."/>
            <person name="Kobayashi M."/>
            <person name="Lee B.I."/>
            <person name="Makabe K.W."/>
            <person name="Manohar C."/>
            <person name="Matassi G."/>
            <person name="Medina M."/>
            <person name="Mochizuki Y."/>
            <person name="Mount S."/>
            <person name="Morishita T."/>
            <person name="Miura S."/>
            <person name="Nakayama A."/>
            <person name="Nishizaka S."/>
            <person name="Nomoto H."/>
            <person name="Ohta F."/>
            <person name="Oishi K."/>
            <person name="Rigoutsos I."/>
            <person name="Sano M."/>
            <person name="Sasaki A."/>
            <person name="Sasakura Y."/>
            <person name="Shoguchi E."/>
            <person name="Shin-i T."/>
            <person name="Spagnuolo A."/>
            <person name="Stainier D."/>
            <person name="Suzuki M.M."/>
            <person name="Tassy O."/>
            <person name="Takatori N."/>
            <person name="Tokuoka M."/>
            <person name="Yagi K."/>
            <person name="Yoshizaki F."/>
            <person name="Wada S."/>
            <person name="Zhang C."/>
            <person name="Hyatt P.D."/>
            <person name="Larimer F."/>
            <person name="Detter C."/>
            <person name="Doggett N."/>
            <person name="Glavina T."/>
            <person name="Hawkins T."/>
            <person name="Richardson P."/>
            <person name="Lucas S."/>
            <person name="Kohara Y."/>
            <person name="Levine M."/>
            <person name="Satoh N."/>
            <person name="Rokhsar D.S."/>
        </authorList>
    </citation>
    <scope>NUCLEOTIDE SEQUENCE [LARGE SCALE GENOMIC DNA]</scope>
</reference>
<proteinExistence type="predicted"/>
<dbReference type="Ensembl" id="ENSCINT00000011098.3">
    <property type="protein sequence ID" value="ENSCINP00000011098.3"/>
    <property type="gene ID" value="ENSCING00000005390.3"/>
</dbReference>
<organism evidence="2 3">
    <name type="scientific">Ciona intestinalis</name>
    <name type="common">Transparent sea squirt</name>
    <name type="synonym">Ascidia intestinalis</name>
    <dbReference type="NCBI Taxonomy" id="7719"/>
    <lineage>
        <taxon>Eukaryota</taxon>
        <taxon>Metazoa</taxon>
        <taxon>Chordata</taxon>
        <taxon>Tunicata</taxon>
        <taxon>Ascidiacea</taxon>
        <taxon>Phlebobranchia</taxon>
        <taxon>Cionidae</taxon>
        <taxon>Ciona</taxon>
    </lineage>
</organism>
<dbReference type="OrthoDB" id="10471453at2759"/>
<evidence type="ECO:0000313" key="2">
    <source>
        <dbReference type="Ensembl" id="ENSCINP00000011098.3"/>
    </source>
</evidence>
<accession>A0A1W2W9S4</accession>
<reference evidence="2" key="3">
    <citation type="submission" date="2025-09" db="UniProtKB">
        <authorList>
            <consortium name="Ensembl"/>
        </authorList>
    </citation>
    <scope>IDENTIFICATION</scope>
</reference>
<evidence type="ECO:0000313" key="3">
    <source>
        <dbReference type="Proteomes" id="UP000008144"/>
    </source>
</evidence>